<dbReference type="AlphaFoldDB" id="A0A9W9IS38"/>
<feature type="region of interest" description="Disordered" evidence="9">
    <location>
        <begin position="190"/>
        <end position="222"/>
    </location>
</feature>
<dbReference type="Gene3D" id="6.10.140.1350">
    <property type="match status" value="1"/>
</dbReference>
<feature type="compositionally biased region" description="Low complexity" evidence="9">
    <location>
        <begin position="69"/>
        <end position="91"/>
    </location>
</feature>
<evidence type="ECO:0000313" key="10">
    <source>
        <dbReference type="EMBL" id="KAJ5184138.1"/>
    </source>
</evidence>
<reference evidence="10" key="2">
    <citation type="journal article" date="2023" name="IMA Fungus">
        <title>Comparative genomic study of the Penicillium genus elucidates a diverse pangenome and 15 lateral gene transfer events.</title>
        <authorList>
            <person name="Petersen C."/>
            <person name="Sorensen T."/>
            <person name="Nielsen M.R."/>
            <person name="Sondergaard T.E."/>
            <person name="Sorensen J.L."/>
            <person name="Fitzpatrick D.A."/>
            <person name="Frisvad J.C."/>
            <person name="Nielsen K.L."/>
        </authorList>
    </citation>
    <scope>NUCLEOTIDE SEQUENCE</scope>
    <source>
        <strain evidence="10">IBT 21917</strain>
    </source>
</reference>
<evidence type="ECO:0000256" key="7">
    <source>
        <dbReference type="ARBA" id="ARBA00023242"/>
    </source>
</evidence>
<accession>A0A9W9IS38</accession>
<evidence type="ECO:0000313" key="11">
    <source>
        <dbReference type="Proteomes" id="UP001146351"/>
    </source>
</evidence>
<protein>
    <recommendedName>
        <fullName evidence="12">Nucleoporin NUP49/NSP49</fullName>
    </recommendedName>
</protein>
<reference evidence="10" key="1">
    <citation type="submission" date="2022-11" db="EMBL/GenBank/DDBJ databases">
        <authorList>
            <person name="Petersen C."/>
        </authorList>
    </citation>
    <scope>NUCLEOTIDE SEQUENCE</scope>
    <source>
        <strain evidence="10">IBT 21917</strain>
    </source>
</reference>
<comment type="caution">
    <text evidence="10">The sequence shown here is derived from an EMBL/GenBank/DDBJ whole genome shotgun (WGS) entry which is preliminary data.</text>
</comment>
<feature type="coiled-coil region" evidence="8">
    <location>
        <begin position="397"/>
        <end position="424"/>
    </location>
</feature>
<keyword evidence="2" id="KW-0813">Transport</keyword>
<dbReference type="GO" id="GO:0017056">
    <property type="term" value="F:structural constituent of nuclear pore"/>
    <property type="evidence" value="ECO:0007669"/>
    <property type="project" value="InterPro"/>
</dbReference>
<evidence type="ECO:0000256" key="6">
    <source>
        <dbReference type="ARBA" id="ARBA00023132"/>
    </source>
</evidence>
<dbReference type="EMBL" id="JAPQKO010000001">
    <property type="protein sequence ID" value="KAJ5184138.1"/>
    <property type="molecule type" value="Genomic_DNA"/>
</dbReference>
<keyword evidence="8" id="KW-0175">Coiled coil</keyword>
<dbReference type="Pfam" id="PF21121">
    <property type="entry name" value="Nup49_C"/>
    <property type="match status" value="1"/>
</dbReference>
<dbReference type="GO" id="GO:0051028">
    <property type="term" value="P:mRNA transport"/>
    <property type="evidence" value="ECO:0007669"/>
    <property type="project" value="UniProtKB-KW"/>
</dbReference>
<keyword evidence="11" id="KW-1185">Reference proteome</keyword>
<dbReference type="PANTHER" id="PTHR13437">
    <property type="entry name" value="NUCLEOPORIN P58/P45 NUCLEOPORIN-LIKE PROTEIN 1"/>
    <property type="match status" value="1"/>
</dbReference>
<keyword evidence="6" id="KW-0906">Nuclear pore complex</keyword>
<name>A0A9W9IS38_9EURO</name>
<dbReference type="OrthoDB" id="2538017at2759"/>
<comment type="subcellular location">
    <subcellularLocation>
        <location evidence="1">Nucleus</location>
        <location evidence="1">Nuclear pore complex</location>
    </subcellularLocation>
</comment>
<evidence type="ECO:0000256" key="1">
    <source>
        <dbReference type="ARBA" id="ARBA00004567"/>
    </source>
</evidence>
<evidence type="ECO:0000256" key="9">
    <source>
        <dbReference type="SAM" id="MobiDB-lite"/>
    </source>
</evidence>
<evidence type="ECO:0008006" key="12">
    <source>
        <dbReference type="Google" id="ProtNLM"/>
    </source>
</evidence>
<dbReference type="GO" id="GO:0005643">
    <property type="term" value="C:nuclear pore"/>
    <property type="evidence" value="ECO:0007669"/>
    <property type="project" value="UniProtKB-SubCell"/>
</dbReference>
<keyword evidence="5" id="KW-0811">Translocation</keyword>
<dbReference type="GO" id="GO:0015031">
    <property type="term" value="P:protein transport"/>
    <property type="evidence" value="ECO:0007669"/>
    <property type="project" value="UniProtKB-KW"/>
</dbReference>
<evidence type="ECO:0000256" key="5">
    <source>
        <dbReference type="ARBA" id="ARBA00023010"/>
    </source>
</evidence>
<proteinExistence type="predicted"/>
<organism evidence="10 11">
    <name type="scientific">Penicillium capsulatum</name>
    <dbReference type="NCBI Taxonomy" id="69766"/>
    <lineage>
        <taxon>Eukaryota</taxon>
        <taxon>Fungi</taxon>
        <taxon>Dikarya</taxon>
        <taxon>Ascomycota</taxon>
        <taxon>Pezizomycotina</taxon>
        <taxon>Eurotiomycetes</taxon>
        <taxon>Eurotiomycetidae</taxon>
        <taxon>Eurotiales</taxon>
        <taxon>Aspergillaceae</taxon>
        <taxon>Penicillium</taxon>
    </lineage>
</organism>
<gene>
    <name evidence="10" type="ORF">N7492_001754</name>
</gene>
<sequence length="495" mass="51044">MFAPKTSAPATGGLSINVGAANNSPLWVSLFPGRYVTRNPRAPVASPSSKTSSSQFWRVCLVVGGATNTQTSSTTAPGSTGTSGLFGSTSTAAKPGGLFGGGTQQPSTTGSSMFGSGSSLFNKPATTTQPQTSSNLFGATTSAGASTSATGTTGGSMFGGLGGLGSNSAAQTQAPKPAFGGLGGSTLGGGLGGGAQDSQKPTLGVFGDKQGAPGGLGGLQKSTTAPTVVPGVKVDLSNLLPTTKFESCADEIRNEIEGIDNYILNQMKMCQEVSDILPNIEQQGSIIPNDVDYVQEKLNTALVAINNDAADIDQLRNLLTRDEAEAKVAFRAIDSLELPLQYKGSGSAWWSAQDQKVPDRGSFRKNTMALPDEVEQDRSSAALGLPTNMVEYFSHRADEFSGVLDRYKNNIKEIEDHLNGVELNLNRQYHELVISRSREGGASMAKSTLNDLAAVLGDVEAGIVGVAGRLGSVSEQVQEIALGPLPIGEGRLGGF</sequence>
<evidence type="ECO:0000256" key="3">
    <source>
        <dbReference type="ARBA" id="ARBA00022816"/>
    </source>
</evidence>
<dbReference type="PANTHER" id="PTHR13437:SF2">
    <property type="entry name" value="NUCLEOPORIN P58_P45"/>
    <property type="match status" value="1"/>
</dbReference>
<feature type="compositionally biased region" description="Polar residues" evidence="9">
    <location>
        <begin position="120"/>
        <end position="137"/>
    </location>
</feature>
<feature type="compositionally biased region" description="Low complexity" evidence="9">
    <location>
        <begin position="138"/>
        <end position="149"/>
    </location>
</feature>
<keyword evidence="7" id="KW-0539">Nucleus</keyword>
<feature type="compositionally biased region" description="Low complexity" evidence="9">
    <location>
        <begin position="104"/>
        <end position="119"/>
    </location>
</feature>
<dbReference type="Proteomes" id="UP001146351">
    <property type="component" value="Unassembled WGS sequence"/>
</dbReference>
<keyword evidence="3" id="KW-0509">mRNA transport</keyword>
<dbReference type="GO" id="GO:0008139">
    <property type="term" value="F:nuclear localization sequence binding"/>
    <property type="evidence" value="ECO:0007669"/>
    <property type="project" value="InterPro"/>
</dbReference>
<feature type="region of interest" description="Disordered" evidence="9">
    <location>
        <begin position="68"/>
        <end position="149"/>
    </location>
</feature>
<evidence type="ECO:0000256" key="4">
    <source>
        <dbReference type="ARBA" id="ARBA00022927"/>
    </source>
</evidence>
<keyword evidence="4" id="KW-0653">Protein transport</keyword>
<evidence type="ECO:0000256" key="8">
    <source>
        <dbReference type="SAM" id="Coils"/>
    </source>
</evidence>
<dbReference type="InterPro" id="IPR024882">
    <property type="entry name" value="NUP58/p45/49"/>
</dbReference>
<evidence type="ECO:0000256" key="2">
    <source>
        <dbReference type="ARBA" id="ARBA00022448"/>
    </source>
</evidence>